<accession>A0ABU1UPW6</accession>
<proteinExistence type="predicted"/>
<evidence type="ECO:0000313" key="3">
    <source>
        <dbReference type="Proteomes" id="UP001257739"/>
    </source>
</evidence>
<evidence type="ECO:0000259" key="1">
    <source>
        <dbReference type="Pfam" id="PF08818"/>
    </source>
</evidence>
<evidence type="ECO:0000313" key="2">
    <source>
        <dbReference type="EMBL" id="MDR7087214.1"/>
    </source>
</evidence>
<dbReference type="Gene3D" id="3.90.1150.200">
    <property type="match status" value="1"/>
</dbReference>
<dbReference type="InterPro" id="IPR014922">
    <property type="entry name" value="YdhG-like"/>
</dbReference>
<gene>
    <name evidence="2" type="ORF">J2X11_002053</name>
</gene>
<dbReference type="Proteomes" id="UP001257739">
    <property type="component" value="Unassembled WGS sequence"/>
</dbReference>
<comment type="caution">
    <text evidence="2">The sequence shown here is derived from an EMBL/GenBank/DDBJ whole genome shotgun (WGS) entry which is preliminary data.</text>
</comment>
<dbReference type="SUPFAM" id="SSF159888">
    <property type="entry name" value="YdhG-like"/>
    <property type="match status" value="1"/>
</dbReference>
<feature type="domain" description="YdhG-like" evidence="1">
    <location>
        <begin position="18"/>
        <end position="107"/>
    </location>
</feature>
<protein>
    <submittedName>
        <fullName evidence="2">Uncharacterized protein YdhG (YjbR/CyaY superfamily)</fullName>
    </submittedName>
</protein>
<organism evidence="2 3">
    <name type="scientific">Aeromicrobium panaciterrae</name>
    <dbReference type="NCBI Taxonomy" id="363861"/>
    <lineage>
        <taxon>Bacteria</taxon>
        <taxon>Bacillati</taxon>
        <taxon>Actinomycetota</taxon>
        <taxon>Actinomycetes</taxon>
        <taxon>Propionibacteriales</taxon>
        <taxon>Nocardioidaceae</taxon>
        <taxon>Aeromicrobium</taxon>
    </lineage>
</organism>
<name>A0ABU1UPW6_9ACTN</name>
<dbReference type="Pfam" id="PF08818">
    <property type="entry name" value="DUF1801"/>
    <property type="match status" value="1"/>
</dbReference>
<sequence length="113" mass="12729">MSFQTVDDYIASYSPEIQAILHEVRSTIKSAVPESGETIRYQMPCATIGDDYLIHYAAWSKHIGLYPVPVFESDLEAEVAPLRSAKDTVQLMYVDPLPTDLLTRIVQLIASRR</sequence>
<dbReference type="EMBL" id="JAVDWH010000001">
    <property type="protein sequence ID" value="MDR7087214.1"/>
    <property type="molecule type" value="Genomic_DNA"/>
</dbReference>
<dbReference type="RefSeq" id="WP_309970437.1">
    <property type="nucleotide sequence ID" value="NZ_JAVDWH010000001.1"/>
</dbReference>
<keyword evidence="3" id="KW-1185">Reference proteome</keyword>
<reference evidence="2 3" key="1">
    <citation type="submission" date="2023-07" db="EMBL/GenBank/DDBJ databases">
        <title>Sorghum-associated microbial communities from plants grown in Nebraska, USA.</title>
        <authorList>
            <person name="Schachtman D."/>
        </authorList>
    </citation>
    <scope>NUCLEOTIDE SEQUENCE [LARGE SCALE GENOMIC DNA]</scope>
    <source>
        <strain evidence="2 3">BE248</strain>
    </source>
</reference>